<evidence type="ECO:0000256" key="1">
    <source>
        <dbReference type="ARBA" id="ARBA00001913"/>
    </source>
</evidence>
<dbReference type="FunFam" id="1.50.10.10:FF:000047">
    <property type="entry name" value="Mannosyl-oligosaccharide alpha-1,2-mannosidase"/>
    <property type="match status" value="1"/>
</dbReference>
<dbReference type="SUPFAM" id="SSF48225">
    <property type="entry name" value="Seven-hairpin glycosidases"/>
    <property type="match status" value="1"/>
</dbReference>
<comment type="similarity">
    <text evidence="3 13">Belongs to the glycosyl hydrolase 47 family.</text>
</comment>
<feature type="active site" evidence="11">
    <location>
        <position position="426"/>
    </location>
</feature>
<dbReference type="PANTHER" id="PTHR11742">
    <property type="entry name" value="MANNOSYL-OLIGOSACCHARIDE ALPHA-1,2-MANNOSIDASE-RELATED"/>
    <property type="match status" value="1"/>
</dbReference>
<dbReference type="GO" id="GO:0016020">
    <property type="term" value="C:membrane"/>
    <property type="evidence" value="ECO:0007669"/>
    <property type="project" value="InterPro"/>
</dbReference>
<dbReference type="Proteomes" id="UP000076580">
    <property type="component" value="Chromosome 03"/>
</dbReference>
<evidence type="ECO:0000256" key="13">
    <source>
        <dbReference type="RuleBase" id="RU361193"/>
    </source>
</evidence>
<evidence type="ECO:0000313" key="15">
    <source>
        <dbReference type="EMBL" id="KYK54877.1"/>
    </source>
</evidence>
<evidence type="ECO:0000256" key="8">
    <source>
        <dbReference type="ARBA" id="ARBA00023295"/>
    </source>
</evidence>
<keyword evidence="4 14" id="KW-0732">Signal</keyword>
<feature type="active site" description="Proton donor" evidence="11">
    <location>
        <position position="129"/>
    </location>
</feature>
<evidence type="ECO:0000256" key="14">
    <source>
        <dbReference type="SAM" id="SignalP"/>
    </source>
</evidence>
<keyword evidence="16" id="KW-1185">Reference proteome</keyword>
<evidence type="ECO:0000256" key="10">
    <source>
        <dbReference type="ARBA" id="ARBA00048605"/>
    </source>
</evidence>
<comment type="cofactor">
    <cofactor evidence="1 12">
        <name>Ca(2+)</name>
        <dbReference type="ChEBI" id="CHEBI:29108"/>
    </cofactor>
</comment>
<dbReference type="PRINTS" id="PR00747">
    <property type="entry name" value="GLYHDRLASE47"/>
</dbReference>
<evidence type="ECO:0000256" key="12">
    <source>
        <dbReference type="PIRSR" id="PIRSR601382-2"/>
    </source>
</evidence>
<proteinExistence type="inferred from homology"/>
<evidence type="ECO:0000256" key="3">
    <source>
        <dbReference type="ARBA" id="ARBA00007658"/>
    </source>
</evidence>
<dbReference type="Gene3D" id="1.50.10.10">
    <property type="match status" value="1"/>
</dbReference>
<dbReference type="EMBL" id="LAYC01000003">
    <property type="protein sequence ID" value="KYK54877.1"/>
    <property type="molecule type" value="Genomic_DNA"/>
</dbReference>
<protein>
    <recommendedName>
        <fullName evidence="13">alpha-1,2-Mannosidase</fullName>
        <ecNumber evidence="13">3.2.1.-</ecNumber>
    </recommendedName>
</protein>
<keyword evidence="12" id="KW-0479">Metal-binding</keyword>
<feature type="active site" evidence="11">
    <location>
        <position position="274"/>
    </location>
</feature>
<sequence length="538" mass="58706">MASTTTPLGLLTYALALALAIALSSTARAAPYGGGSRPKPNYARANAVKRAFETSWNGYHEHAFPHDTLRPVSGTFEDDRNGWGVTVVDALSTAIIMGEGRMINQMLDHIAGINFTTTQRADDGISLFESNIRYLGGLISGYDMLRGPMRSLVGDASKVDALLAQAVRLADSLSVAFDTPSGIPDPTVFLRPTRRHSGTSSNNIAEVGTLVLEWTRLSDLSGEPRYAALAQKAESYLLRPTGSPEAWPGLVGGDVSTRDGTFLNSNGGWSGGTDSFYEYLIKMYQYDPRAFAFYKERWVLAAESTMAHLASHPTGRPDLTYLSQFAGQQTDPVSTHLASFAGGNFILGGVLLGNDTFVQFGLALARSYFNNYLHTPAGIGPEVFRWVDAALPADASRNEPPPASQKDFYARAGFYTTAGAYILRPETVESIYYAYRLTGDPTWQDMAWQAFQSITAVCGTGSAYAQLNDVMKPDGGGFIDQMQSFWMAETLKYLYLIFAPESDVQLQLQGAGTSQFVFNTEAHPIRVREEGPRYDEYL</sequence>
<dbReference type="UniPathway" id="UPA00378"/>
<dbReference type="EC" id="3.2.1.-" evidence="13"/>
<comment type="catalytic activity">
    <reaction evidence="9">
        <text>N(4)-(alpha-D-Man-(1-&gt;2)-alpha-D-Man-(1-&gt;2)-alpha-D-Man-(1-&gt;3)-[alpha-D-Man-(1-&gt;3)-[alpha-D-Man-(1-&gt;2)-alpha-D-Man-(1-&gt;6)]-alpha-D-Man-(1-&gt;6)]-beta-D-Man-(1-&gt;4)-beta-D-GlcNAc-(1-&gt;4)-beta-D-GlcNAc)-L-asparaginyl-[protein] (N-glucan mannose isomer 8A1,2,3B1,3) + 3 H2O = N(4)-(alpha-D-Man-(1-&gt;3)-[alpha-D-Man-(1-&gt;3)-[alpha-D-Man-(1-&gt;6)]-alpha-D-Man-(1-&gt;6)]-beta-D-Man-(1-&gt;4)-beta-D-GlcNAc-(1-&gt;4)-beta-D-GlcNAc)-L-asparaginyl-[protein] (N-glucan mannose isomer 5A1,2) + 3 beta-D-mannose</text>
        <dbReference type="Rhea" id="RHEA:56028"/>
        <dbReference type="Rhea" id="RHEA-COMP:14358"/>
        <dbReference type="Rhea" id="RHEA-COMP:14367"/>
        <dbReference type="ChEBI" id="CHEBI:15377"/>
        <dbReference type="ChEBI" id="CHEBI:28563"/>
        <dbReference type="ChEBI" id="CHEBI:59087"/>
        <dbReference type="ChEBI" id="CHEBI:60628"/>
        <dbReference type="EC" id="3.2.1.113"/>
    </reaction>
</comment>
<comment type="pathway">
    <text evidence="2">Protein modification; protein glycosylation.</text>
</comment>
<accession>A0A151GCN9</accession>
<dbReference type="InterPro" id="IPR012341">
    <property type="entry name" value="6hp_glycosidase-like_sf"/>
</dbReference>
<dbReference type="GO" id="GO:0036503">
    <property type="term" value="P:ERAD pathway"/>
    <property type="evidence" value="ECO:0007669"/>
    <property type="project" value="UniProtKB-ARBA"/>
</dbReference>
<reference evidence="15 16" key="1">
    <citation type="journal article" date="2016" name="Sci. Rep.">
        <title>Insights into Adaptations to a Near-Obligate Nematode Endoparasitic Lifestyle from the Finished Genome of Drechmeria coniospora.</title>
        <authorList>
            <person name="Zhang L."/>
            <person name="Zhou Z."/>
            <person name="Guo Q."/>
            <person name="Fokkens L."/>
            <person name="Miskei M."/>
            <person name="Pocsi I."/>
            <person name="Zhang W."/>
            <person name="Chen M."/>
            <person name="Wang L."/>
            <person name="Sun Y."/>
            <person name="Donzelli B.G."/>
            <person name="Gibson D.M."/>
            <person name="Nelson D.R."/>
            <person name="Luo J.G."/>
            <person name="Rep M."/>
            <person name="Liu H."/>
            <person name="Yang S."/>
            <person name="Wang J."/>
            <person name="Krasnoff S.B."/>
            <person name="Xu Y."/>
            <person name="Molnar I."/>
            <person name="Lin M."/>
        </authorList>
    </citation>
    <scope>NUCLEOTIDE SEQUENCE [LARGE SCALE GENOMIC DNA]</scope>
    <source>
        <strain evidence="15 16">ARSEF 6962</strain>
    </source>
</reference>
<dbReference type="AlphaFoldDB" id="A0A151GCN9"/>
<feature type="active site" description="Proton donor" evidence="11">
    <location>
        <position position="382"/>
    </location>
</feature>
<comment type="caution">
    <text evidence="15">The sequence shown here is derived from an EMBL/GenBank/DDBJ whole genome shotgun (WGS) entry which is preliminary data.</text>
</comment>
<keyword evidence="7" id="KW-0325">Glycoprotein</keyword>
<dbReference type="STRING" id="98403.A0A151GCN9"/>
<evidence type="ECO:0000256" key="5">
    <source>
        <dbReference type="ARBA" id="ARBA00022801"/>
    </source>
</evidence>
<gene>
    <name evidence="15" type="ORF">DCS_06838</name>
</gene>
<evidence type="ECO:0000313" key="16">
    <source>
        <dbReference type="Proteomes" id="UP000076580"/>
    </source>
</evidence>
<keyword evidence="12" id="KW-0106">Calcium</keyword>
<name>A0A151GCN9_DRECN</name>
<feature type="binding site" evidence="12">
    <location>
        <position position="520"/>
    </location>
    <ligand>
        <name>Ca(2+)</name>
        <dbReference type="ChEBI" id="CHEBI:29108"/>
    </ligand>
</feature>
<feature type="signal peptide" evidence="14">
    <location>
        <begin position="1"/>
        <end position="29"/>
    </location>
</feature>
<comment type="catalytic activity">
    <reaction evidence="10">
        <text>N(4)-(alpha-D-Man-(1-&gt;2)-alpha-D-Man-(1-&gt;2)-alpha-D-Man-(1-&gt;3)-[alpha-D-Man-(1-&gt;2)-alpha-D-Man-(1-&gt;3)-[alpha-D-Man-(1-&gt;2)-alpha-D-Man-(1-&gt;6)]-alpha-D-Man-(1-&gt;6)]-beta-D-Man-(1-&gt;4)-beta-D-GlcNAc-(1-&gt;4)-beta-D-GlcNAc)-L-asparaginyl-[protein] (N-glucan mannose isomer 9A1,2,3B1,2,3) + 4 H2O = N(4)-(alpha-D-Man-(1-&gt;3)-[alpha-D-Man-(1-&gt;3)-[alpha-D-Man-(1-&gt;6)]-alpha-D-Man-(1-&gt;6)]-beta-D-Man-(1-&gt;4)-beta-D-GlcNAc-(1-&gt;4)-beta-D-GlcNAc)-L-asparaginyl-[protein] (N-glucan mannose isomer 5A1,2) + 4 beta-D-mannose</text>
        <dbReference type="Rhea" id="RHEA:56008"/>
        <dbReference type="Rhea" id="RHEA-COMP:14356"/>
        <dbReference type="Rhea" id="RHEA-COMP:14367"/>
        <dbReference type="ChEBI" id="CHEBI:15377"/>
        <dbReference type="ChEBI" id="CHEBI:28563"/>
        <dbReference type="ChEBI" id="CHEBI:59087"/>
        <dbReference type="ChEBI" id="CHEBI:139493"/>
        <dbReference type="EC" id="3.2.1.113"/>
    </reaction>
</comment>
<dbReference type="InterPro" id="IPR050749">
    <property type="entry name" value="Glycosyl_Hydrolase_47"/>
</dbReference>
<keyword evidence="6" id="KW-1015">Disulfide bond</keyword>
<feature type="chain" id="PRO_5007580424" description="alpha-1,2-Mannosidase" evidence="14">
    <location>
        <begin position="30"/>
        <end position="538"/>
    </location>
</feature>
<dbReference type="Pfam" id="PF01532">
    <property type="entry name" value="Glyco_hydro_47"/>
    <property type="match status" value="1"/>
</dbReference>
<dbReference type="InterPro" id="IPR036026">
    <property type="entry name" value="Seven-hairpin_glycosidases"/>
</dbReference>
<keyword evidence="8 13" id="KW-0326">Glycosidase</keyword>
<evidence type="ECO:0000256" key="6">
    <source>
        <dbReference type="ARBA" id="ARBA00023157"/>
    </source>
</evidence>
<evidence type="ECO:0000256" key="7">
    <source>
        <dbReference type="ARBA" id="ARBA00023180"/>
    </source>
</evidence>
<keyword evidence="5 13" id="KW-0378">Hydrolase</keyword>
<dbReference type="GO" id="GO:0005783">
    <property type="term" value="C:endoplasmic reticulum"/>
    <property type="evidence" value="ECO:0007669"/>
    <property type="project" value="TreeGrafter"/>
</dbReference>
<dbReference type="GO" id="GO:0005975">
    <property type="term" value="P:carbohydrate metabolic process"/>
    <property type="evidence" value="ECO:0007669"/>
    <property type="project" value="InterPro"/>
</dbReference>
<dbReference type="PANTHER" id="PTHR11742:SF101">
    <property type="entry name" value="MANNOSYL-OLIGOSACCHARIDE ALPHA-1,2-MANNOSIDASE 1B"/>
    <property type="match status" value="1"/>
</dbReference>
<dbReference type="GO" id="GO:0004571">
    <property type="term" value="F:mannosyl-oligosaccharide 1,2-alpha-mannosidase activity"/>
    <property type="evidence" value="ECO:0007669"/>
    <property type="project" value="UniProtKB-EC"/>
</dbReference>
<organism evidence="15 16">
    <name type="scientific">Drechmeria coniospora</name>
    <name type="common">Nematophagous fungus</name>
    <name type="synonym">Meria coniospora</name>
    <dbReference type="NCBI Taxonomy" id="98403"/>
    <lineage>
        <taxon>Eukaryota</taxon>
        <taxon>Fungi</taxon>
        <taxon>Dikarya</taxon>
        <taxon>Ascomycota</taxon>
        <taxon>Pezizomycotina</taxon>
        <taxon>Sordariomycetes</taxon>
        <taxon>Hypocreomycetidae</taxon>
        <taxon>Hypocreales</taxon>
        <taxon>Ophiocordycipitaceae</taxon>
        <taxon>Drechmeria</taxon>
    </lineage>
</organism>
<evidence type="ECO:0000256" key="11">
    <source>
        <dbReference type="PIRSR" id="PIRSR601382-1"/>
    </source>
</evidence>
<dbReference type="InterPro" id="IPR001382">
    <property type="entry name" value="Glyco_hydro_47"/>
</dbReference>
<dbReference type="RefSeq" id="XP_040654229.1">
    <property type="nucleotide sequence ID" value="XM_040804125.1"/>
</dbReference>
<evidence type="ECO:0000256" key="2">
    <source>
        <dbReference type="ARBA" id="ARBA00004922"/>
    </source>
</evidence>
<evidence type="ECO:0000256" key="4">
    <source>
        <dbReference type="ARBA" id="ARBA00022729"/>
    </source>
</evidence>
<dbReference type="GO" id="GO:0005509">
    <property type="term" value="F:calcium ion binding"/>
    <property type="evidence" value="ECO:0007669"/>
    <property type="project" value="InterPro"/>
</dbReference>
<dbReference type="GeneID" id="63719481"/>
<evidence type="ECO:0000256" key="9">
    <source>
        <dbReference type="ARBA" id="ARBA00047669"/>
    </source>
</evidence>
<dbReference type="InParanoid" id="A0A151GCN9"/>